<sequence>GESFRYEKEIIDHLMLRKNEEKFFDWVLLGLGSDGHTASLFPGQESLLDTQNLCAVVEHPDSGQKRITLTPYALNRSGSVTYHVIGSGKAAMVSELISEDSDDKRFPAGYIEGEWFLDTAAASKVNFFRH</sequence>
<dbReference type="PANTHER" id="PTHR11054">
    <property type="entry name" value="6-PHOSPHOGLUCONOLACTONASE"/>
    <property type="match status" value="1"/>
</dbReference>
<organism evidence="2">
    <name type="scientific">marine metagenome</name>
    <dbReference type="NCBI Taxonomy" id="408172"/>
    <lineage>
        <taxon>unclassified sequences</taxon>
        <taxon>metagenomes</taxon>
        <taxon>ecological metagenomes</taxon>
    </lineage>
</organism>
<dbReference type="Pfam" id="PF01182">
    <property type="entry name" value="Glucosamine_iso"/>
    <property type="match status" value="1"/>
</dbReference>
<dbReference type="GO" id="GO:0005975">
    <property type="term" value="P:carbohydrate metabolic process"/>
    <property type="evidence" value="ECO:0007669"/>
    <property type="project" value="InterPro"/>
</dbReference>
<reference evidence="2" key="1">
    <citation type="submission" date="2018-05" db="EMBL/GenBank/DDBJ databases">
        <authorList>
            <person name="Lanie J.A."/>
            <person name="Ng W.-L."/>
            <person name="Kazmierczak K.M."/>
            <person name="Andrzejewski T.M."/>
            <person name="Davidsen T.M."/>
            <person name="Wayne K.J."/>
            <person name="Tettelin H."/>
            <person name="Glass J.I."/>
            <person name="Rusch D."/>
            <person name="Podicherti R."/>
            <person name="Tsui H.-C.T."/>
            <person name="Winkler M.E."/>
        </authorList>
    </citation>
    <scope>NUCLEOTIDE SEQUENCE</scope>
</reference>
<accession>A0A382ZLD3</accession>
<proteinExistence type="predicted"/>
<dbReference type="PANTHER" id="PTHR11054:SF0">
    <property type="entry name" value="6-PHOSPHOGLUCONOLACTONASE"/>
    <property type="match status" value="1"/>
</dbReference>
<evidence type="ECO:0000259" key="1">
    <source>
        <dbReference type="Pfam" id="PF01182"/>
    </source>
</evidence>
<evidence type="ECO:0000313" key="2">
    <source>
        <dbReference type="EMBL" id="SVD96386.1"/>
    </source>
</evidence>
<protein>
    <recommendedName>
        <fullName evidence="1">Glucosamine/galactosamine-6-phosphate isomerase domain-containing protein</fullName>
    </recommendedName>
</protein>
<dbReference type="InterPro" id="IPR037171">
    <property type="entry name" value="NagB/RpiA_transferase-like"/>
</dbReference>
<feature type="non-terminal residue" evidence="2">
    <location>
        <position position="1"/>
    </location>
</feature>
<dbReference type="Gene3D" id="3.40.50.1360">
    <property type="match status" value="1"/>
</dbReference>
<feature type="domain" description="Glucosamine/galactosamine-6-phosphate isomerase" evidence="1">
    <location>
        <begin position="5"/>
        <end position="112"/>
    </location>
</feature>
<dbReference type="SUPFAM" id="SSF100950">
    <property type="entry name" value="NagB/RpiA/CoA transferase-like"/>
    <property type="match status" value="1"/>
</dbReference>
<name>A0A382ZLD3_9ZZZZ</name>
<dbReference type="InterPro" id="IPR039104">
    <property type="entry name" value="6PGL"/>
</dbReference>
<dbReference type="AlphaFoldDB" id="A0A382ZLD3"/>
<gene>
    <name evidence="2" type="ORF">METZ01_LOCUS449240</name>
</gene>
<dbReference type="InterPro" id="IPR006148">
    <property type="entry name" value="Glc/Gal-6P_isomerase"/>
</dbReference>
<dbReference type="EMBL" id="UINC01184927">
    <property type="protein sequence ID" value="SVD96386.1"/>
    <property type="molecule type" value="Genomic_DNA"/>
</dbReference>